<feature type="compositionally biased region" description="Low complexity" evidence="1">
    <location>
        <begin position="14"/>
        <end position="26"/>
    </location>
</feature>
<organism evidence="2 3">
    <name type="scientific">Psilocybe cf. subviscida</name>
    <dbReference type="NCBI Taxonomy" id="2480587"/>
    <lineage>
        <taxon>Eukaryota</taxon>
        <taxon>Fungi</taxon>
        <taxon>Dikarya</taxon>
        <taxon>Basidiomycota</taxon>
        <taxon>Agaricomycotina</taxon>
        <taxon>Agaricomycetes</taxon>
        <taxon>Agaricomycetidae</taxon>
        <taxon>Agaricales</taxon>
        <taxon>Agaricineae</taxon>
        <taxon>Strophariaceae</taxon>
        <taxon>Psilocybe</taxon>
    </lineage>
</organism>
<evidence type="ECO:0000313" key="2">
    <source>
        <dbReference type="EMBL" id="KAF5321685.1"/>
    </source>
</evidence>
<keyword evidence="3" id="KW-1185">Reference proteome</keyword>
<dbReference type="EMBL" id="JAACJJ010000028">
    <property type="protein sequence ID" value="KAF5321685.1"/>
    <property type="molecule type" value="Genomic_DNA"/>
</dbReference>
<protein>
    <submittedName>
        <fullName evidence="2">Uncharacterized protein</fullName>
    </submittedName>
</protein>
<feature type="compositionally biased region" description="Basic residues" evidence="1">
    <location>
        <begin position="29"/>
        <end position="38"/>
    </location>
</feature>
<evidence type="ECO:0000313" key="3">
    <source>
        <dbReference type="Proteomes" id="UP000567179"/>
    </source>
</evidence>
<evidence type="ECO:0000256" key="1">
    <source>
        <dbReference type="SAM" id="MobiDB-lite"/>
    </source>
</evidence>
<name>A0A8H5F2S2_9AGAR</name>
<reference evidence="2 3" key="1">
    <citation type="journal article" date="2020" name="ISME J.">
        <title>Uncovering the hidden diversity of litter-decomposition mechanisms in mushroom-forming fungi.</title>
        <authorList>
            <person name="Floudas D."/>
            <person name="Bentzer J."/>
            <person name="Ahren D."/>
            <person name="Johansson T."/>
            <person name="Persson P."/>
            <person name="Tunlid A."/>
        </authorList>
    </citation>
    <scope>NUCLEOTIDE SEQUENCE [LARGE SCALE GENOMIC DNA]</scope>
    <source>
        <strain evidence="2 3">CBS 101986</strain>
    </source>
</reference>
<feature type="region of interest" description="Disordered" evidence="1">
    <location>
        <begin position="258"/>
        <end position="323"/>
    </location>
</feature>
<dbReference type="OrthoDB" id="3232876at2759"/>
<dbReference type="Proteomes" id="UP000567179">
    <property type="component" value="Unassembled WGS sequence"/>
</dbReference>
<sequence length="323" mass="34771">MSFKPTSIAQDAVASTSESDSAPESSNHPKPKRPRFQKPKPEYLESLGIKIKDFAYEKTNLPPIKIVFRHPLQIQPAVPRTIQRSSTEPDAGNASQDSQGMRQPTEPVIMPAATEQIADDDPSSQESTTSPIPEEILFSQASGAVIDTPPVTPNGSLQWGTRFANYAPSTLSQVAGPSRVSNTTVVAGSSMQIPTPTSPLTPLPSFYNSSQNVLDTPTPVFSRIQPARIEVRRSSSIQQLIAQSSGLLVAGRYNLRKRPSPVPLAHKAKSAKRAKLTEAAEPRAAPFKSPTNLRKKATGNAHLRRNGEGSRRSNSKGKGKAAP</sequence>
<feature type="region of interest" description="Disordered" evidence="1">
    <location>
        <begin position="73"/>
        <end position="130"/>
    </location>
</feature>
<accession>A0A8H5F2S2</accession>
<comment type="caution">
    <text evidence="2">The sequence shown here is derived from an EMBL/GenBank/DDBJ whole genome shotgun (WGS) entry which is preliminary data.</text>
</comment>
<dbReference type="AlphaFoldDB" id="A0A8H5F2S2"/>
<gene>
    <name evidence="2" type="ORF">D9619_000618</name>
</gene>
<proteinExistence type="predicted"/>
<feature type="compositionally biased region" description="Basic residues" evidence="1">
    <location>
        <begin position="313"/>
        <end position="323"/>
    </location>
</feature>
<feature type="region of interest" description="Disordered" evidence="1">
    <location>
        <begin position="1"/>
        <end position="42"/>
    </location>
</feature>
<feature type="compositionally biased region" description="Polar residues" evidence="1">
    <location>
        <begin position="82"/>
        <end position="102"/>
    </location>
</feature>